<comment type="caution">
    <text evidence="1">The sequence shown here is derived from an EMBL/GenBank/DDBJ whole genome shotgun (WGS) entry which is preliminary data.</text>
</comment>
<proteinExistence type="predicted"/>
<evidence type="ECO:0000313" key="2">
    <source>
        <dbReference type="Proteomes" id="UP000177480"/>
    </source>
</evidence>
<dbReference type="AlphaFoldDB" id="A0A1G2FZB9"/>
<accession>A0A1G2FZB9</accession>
<evidence type="ECO:0000313" key="1">
    <source>
        <dbReference type="EMBL" id="OGZ43187.1"/>
    </source>
</evidence>
<gene>
    <name evidence="1" type="ORF">A2719_00610</name>
</gene>
<reference evidence="1 2" key="1">
    <citation type="journal article" date="2016" name="Nat. Commun.">
        <title>Thousands of microbial genomes shed light on interconnected biogeochemical processes in an aquifer system.</title>
        <authorList>
            <person name="Anantharaman K."/>
            <person name="Brown C.T."/>
            <person name="Hug L.A."/>
            <person name="Sharon I."/>
            <person name="Castelle C.J."/>
            <person name="Probst A.J."/>
            <person name="Thomas B.C."/>
            <person name="Singh A."/>
            <person name="Wilkins M.J."/>
            <person name="Karaoz U."/>
            <person name="Brodie E.L."/>
            <person name="Williams K.H."/>
            <person name="Hubbard S.S."/>
            <person name="Banfield J.F."/>
        </authorList>
    </citation>
    <scope>NUCLEOTIDE SEQUENCE [LARGE SCALE GENOMIC DNA]</scope>
</reference>
<sequence>MSMGVKNMLGRGICTLIGVGLLVLAWTYASGLVVAMLDWNLIAIKFFCSFLPESYNTMVESALRMGLGADKALLFAEASAVVKTIIAIPRGLLRP</sequence>
<name>A0A1G2FZB9_9BACT</name>
<dbReference type="EMBL" id="MHNK01000019">
    <property type="protein sequence ID" value="OGZ43187.1"/>
    <property type="molecule type" value="Genomic_DNA"/>
</dbReference>
<organism evidence="1 2">
    <name type="scientific">Candidatus Ryanbacteria bacterium RIFCSPHIGHO2_01_FULL_45_22</name>
    <dbReference type="NCBI Taxonomy" id="1802114"/>
    <lineage>
        <taxon>Bacteria</taxon>
        <taxon>Candidatus Ryaniibacteriota</taxon>
    </lineage>
</organism>
<protein>
    <submittedName>
        <fullName evidence="1">Uncharacterized protein</fullName>
    </submittedName>
</protein>
<dbReference type="Proteomes" id="UP000177480">
    <property type="component" value="Unassembled WGS sequence"/>
</dbReference>
<dbReference type="STRING" id="1802114.A2719_00610"/>